<dbReference type="InterPro" id="IPR013083">
    <property type="entry name" value="Znf_RING/FYVE/PHD"/>
</dbReference>
<evidence type="ECO:0000256" key="2">
    <source>
        <dbReference type="ARBA" id="ARBA00022603"/>
    </source>
</evidence>
<evidence type="ECO:0000256" key="6">
    <source>
        <dbReference type="ARBA" id="ARBA00022737"/>
    </source>
</evidence>
<evidence type="ECO:0000256" key="3">
    <source>
        <dbReference type="ARBA" id="ARBA00022679"/>
    </source>
</evidence>
<dbReference type="SMART" id="SM00317">
    <property type="entry name" value="SET"/>
    <property type="match status" value="1"/>
</dbReference>
<dbReference type="Pfam" id="PF13832">
    <property type="entry name" value="zf-HC5HC2H_2"/>
    <property type="match status" value="1"/>
</dbReference>
<dbReference type="InterPro" id="IPR003616">
    <property type="entry name" value="Post-SET_dom"/>
</dbReference>
<dbReference type="PROSITE" id="PS51805">
    <property type="entry name" value="EPHD"/>
    <property type="match status" value="1"/>
</dbReference>
<dbReference type="InterPro" id="IPR011011">
    <property type="entry name" value="Znf_FYVE_PHD"/>
</dbReference>
<dbReference type="FunFam" id="2.170.270.10:FF:000086">
    <property type="entry name" value="Histone-lysine N-methyltransferase"/>
    <property type="match status" value="1"/>
</dbReference>
<dbReference type="SUPFAM" id="SSF57903">
    <property type="entry name" value="FYVE/PHD zinc finger"/>
    <property type="match status" value="1"/>
</dbReference>
<evidence type="ECO:0000256" key="10">
    <source>
        <dbReference type="ARBA" id="ARBA00023015"/>
    </source>
</evidence>
<feature type="compositionally biased region" description="Polar residues" evidence="14">
    <location>
        <begin position="1301"/>
        <end position="1314"/>
    </location>
</feature>
<comment type="subcellular location">
    <subcellularLocation>
        <location evidence="1">Nucleus</location>
    </subcellularLocation>
</comment>
<dbReference type="PANTHER" id="PTHR45838">
    <property type="entry name" value="HISTONE-LYSINE-N-METHYLTRANSFERASE 2 KMT2 FAMILY MEMBER"/>
    <property type="match status" value="1"/>
</dbReference>
<dbReference type="Pfam" id="PF00856">
    <property type="entry name" value="SET"/>
    <property type="match status" value="1"/>
</dbReference>
<dbReference type="InterPro" id="IPR001214">
    <property type="entry name" value="SET_dom"/>
</dbReference>
<keyword evidence="20" id="KW-1185">Reference proteome</keyword>
<evidence type="ECO:0000259" key="16">
    <source>
        <dbReference type="PROSITE" id="PS50280"/>
    </source>
</evidence>
<comment type="caution">
    <text evidence="19">The sequence shown here is derived from an EMBL/GenBank/DDBJ whole genome shotgun (WGS) entry which is preliminary data.</text>
</comment>
<keyword evidence="10" id="KW-0805">Transcription regulation</keyword>
<evidence type="ECO:0000256" key="5">
    <source>
        <dbReference type="ARBA" id="ARBA00022723"/>
    </source>
</evidence>
<dbReference type="Gene3D" id="2.170.270.10">
    <property type="entry name" value="SET domain"/>
    <property type="match status" value="1"/>
</dbReference>
<dbReference type="EMBL" id="JAMYWD010000010">
    <property type="protein sequence ID" value="KAJ4958628.1"/>
    <property type="molecule type" value="Genomic_DNA"/>
</dbReference>
<keyword evidence="8" id="KW-0862">Zinc</keyword>
<keyword evidence="5" id="KW-0479">Metal-binding</keyword>
<accession>A0A9Q0H5F3</accession>
<feature type="domain" description="Post-SET" evidence="17">
    <location>
        <begin position="2146"/>
        <end position="2162"/>
    </location>
</feature>
<dbReference type="PROSITE" id="PS50016">
    <property type="entry name" value="ZF_PHD_2"/>
    <property type="match status" value="1"/>
</dbReference>
<dbReference type="CDD" id="cd10518">
    <property type="entry name" value="SET_SETD1-like"/>
    <property type="match status" value="1"/>
</dbReference>
<evidence type="ECO:0000256" key="4">
    <source>
        <dbReference type="ARBA" id="ARBA00022691"/>
    </source>
</evidence>
<feature type="compositionally biased region" description="Basic and acidic residues" evidence="14">
    <location>
        <begin position="1250"/>
        <end position="1263"/>
    </location>
</feature>
<proteinExistence type="predicted"/>
<keyword evidence="12" id="KW-0539">Nucleus</keyword>
<evidence type="ECO:0000256" key="9">
    <source>
        <dbReference type="ARBA" id="ARBA00022853"/>
    </source>
</evidence>
<feature type="domain" description="SET" evidence="16">
    <location>
        <begin position="2017"/>
        <end position="2138"/>
    </location>
</feature>
<dbReference type="Pfam" id="PF13831">
    <property type="entry name" value="PHD_2"/>
    <property type="match status" value="1"/>
</dbReference>
<feature type="region of interest" description="Disordered" evidence="14">
    <location>
        <begin position="1248"/>
        <end position="1274"/>
    </location>
</feature>
<dbReference type="SUPFAM" id="SSF82199">
    <property type="entry name" value="SET domain"/>
    <property type="match status" value="1"/>
</dbReference>
<keyword evidence="11" id="KW-0804">Transcription</keyword>
<evidence type="ECO:0000313" key="20">
    <source>
        <dbReference type="Proteomes" id="UP001141806"/>
    </source>
</evidence>
<sequence>MDNSWQIKCCSTWQPSTTPSLSSSSQLPPQGPRNQTEANAIQCLHPFTAHEFSLTNSGVLQEPLVLNGMNLSSSQSGRPDMANSFLALLSGSSPQLQCELQQLSSSRSAMSASKFPEHDSNIAVSGATCGVPITPIMPFNQHQGNGNMGNAAEFCPIVPSRVASTTNHGGASFLHDNFQLANLNIQSSDYAKTGFDHSVCSNERGGNMRQGCPSGNPGNSYLFNKTTIQCLPNIPSESKAVMLDPPPAFKRGHPLVFCLAKTGNLLLSNTGLLGVICSCHNLHMSIAKFCVHSGLHTVNPGDAVCLESGETVAQWRRLYFHKLGIRIPDEHSEWDWPDEFSATGGFMKCKATIPNMSVKSDMFLPVDSVGGIARFGQTRNSFVSPRNPRTGQSVVEKSADLVLHNAWQKNYPEGHNLVSNSLIGTSNTILPSLAADGQIMKENSISRGLPMLNTAVNVSRQDSVYRSISDYIDLLKSGNLLTSDPSLGSLDSLEIDSDDRRCNSSLEGFVVGREAIASNIELRLGQPSQHSHTMGGSNLSTLGPQPFIAVGDSQKAPYQGHEIHNMVNPWVTEGSRQNIGSMPLDTSNFNQREAESQLNFRNHALESGNVVDAVELSKGDVDKNSLISMFLQHFRSPPERVVQSQTANNMVNSVENFLARVPDGEFHVAKSDPANFTWTRSDGTQKQLNGHGLGIHNHTDRGKGVIFSDNCTNVSAQGSSTFHGKHMADSSLFNGVIGGNCLPSGSTVLSSSYRGQLPGQVPDASKPSHPIGEVSFSRKDGLLDHAFFRSMHSFPVSAGPGISMSTTSMGFSSATPISTPSPTPTLSNKEGSAANQQLLEENLRLLILRRMLELSNKQEHEIAFQEMNPEKGRLHTRSSMELPRKCTFQDPLTSEQIREGIYPTIKHDAVEATPLQSCSNCGLRGGMEKLVDSAGTNTWCNFSTVSTHGSTLCSKDLAIHCPPSHDPVMHKRPLLRFGRLENNNIAASGDHAKCFHKESHTYFPGTCSCCVHSMCLAGSVSRGESSLGAYKEHIGNVDGKNSLFVASVFDKANMISQEKAVAVGQCKNVKRQISVNKGCNNTQWNDVSCRVKGVHNATFIRRPAEGLDDRENVEDQFVDTASKVYIGASQEAEPLQEQQMSNICTGWSAPAVTEVSMEVNNMDSCTADAGYVTDRIVDEGSGVEKCWSSDDALDSGRSAHTPIVTDKVDSTKGGALPTQSSNADDIMMRNPLRLKKVSNQHTSGCAIHDNINHMKQLERDQSTGKKKKTMKWRSLDASFPPSDVSLVEFKLPKRAGHTELHSCSSKGTQFSSQPPAFGKHSSGSSSLKRKHSSISSSKTLSQKRSLQGLDFCHRESEDDNQKQLNGGTHFFKVPELSGLKKAKWGCCENVSNQFHRQDLGHVETDKASKYSSVGCMKSLSSPYVATCDKKAKPIICGNSGIIFNEKLAEGLAKPPKIVSLSVILKKAGRCTISRNELALTSMIETKKSNLRSNRCNNKVSVFKKEREKRTVINDDLENENSTKNACFSGNDEWVDELSMLQKEEDDGGDTEHVDLHMLSSALVKPRFKESRKRSLYELTRKGKNPGFAKFSGTDVSKCTLQNKCRSHGKLHLKDDEDSQEHTGQLCQVNAKKSIKDRKCVASVSESNVFCCVCGSSNKDEMNYLLECGRCSIRVHQACYGVTKVPKDRWSCRPCRTSSEHIVCVLCGYEGGAMTRAIRSRSVVKSLLKAWSSLNMAVSVNSNPFSKTLQDDSRALDALISVHEADLVPTVRPKNSKPYPVAMLKMDLQNQTNDVKTEDGSSCNPRVHNTVTAGVLDPTIMQWVHMVCGLWTPGTRCPNVDTMSAFDVSGAQCPRKNVVCSMCKRPGGSCIRCRVANCSVQFHPWCAHQKGLLQSEVEGVDNENVGFYGRCELHATHYKCVPEDHHVGTKMESPGQRDTTCARTEGYKGRRRDGFTHNHHGQSSDNGGCLVPQEQINAWLHINGQKSSTRGLLRPPASDVEYDCRKEYARYKQAKGWKHLVVYKSGIHALGLYTSRFISRGSMVVEYVGEIVGLRVADKRENEYHSGRKLQYKSACYFFRIDKEHIIDATCKGGIARFVNHSCLPNCVAKVISVRNEKKVVFFAERDINPGEEITYDYHFNHEDEGKKIPCFCNSKNCRRYLN</sequence>
<keyword evidence="2" id="KW-0489">Methyltransferase</keyword>
<dbReference type="InterPro" id="IPR032308">
    <property type="entry name" value="TDBD"/>
</dbReference>
<evidence type="ECO:0000256" key="1">
    <source>
        <dbReference type="ARBA" id="ARBA00004123"/>
    </source>
</evidence>
<dbReference type="GO" id="GO:0045893">
    <property type="term" value="P:positive regulation of DNA-templated transcription"/>
    <property type="evidence" value="ECO:0007669"/>
    <property type="project" value="TreeGrafter"/>
</dbReference>
<keyword evidence="3" id="KW-0808">Transferase</keyword>
<feature type="region of interest" description="Disordered" evidence="14">
    <location>
        <begin position="810"/>
        <end position="832"/>
    </location>
</feature>
<dbReference type="GO" id="GO:0035097">
    <property type="term" value="C:histone methyltransferase complex"/>
    <property type="evidence" value="ECO:0007669"/>
    <property type="project" value="TreeGrafter"/>
</dbReference>
<feature type="region of interest" description="Disordered" evidence="14">
    <location>
        <begin position="1300"/>
        <end position="1341"/>
    </location>
</feature>
<dbReference type="GO" id="GO:0042800">
    <property type="term" value="F:histone H3K4 methyltransferase activity"/>
    <property type="evidence" value="ECO:0007669"/>
    <property type="project" value="TreeGrafter"/>
</dbReference>
<feature type="region of interest" description="Disordered" evidence="14">
    <location>
        <begin position="1191"/>
        <end position="1223"/>
    </location>
</feature>
<dbReference type="PROSITE" id="PS50868">
    <property type="entry name" value="POST_SET"/>
    <property type="match status" value="1"/>
</dbReference>
<keyword evidence="6" id="KW-0677">Repeat</keyword>
<feature type="domain" description="PHD-type" evidence="15">
    <location>
        <begin position="1647"/>
        <end position="1697"/>
    </location>
</feature>
<feature type="region of interest" description="Disordered" evidence="14">
    <location>
        <begin position="13"/>
        <end position="35"/>
    </location>
</feature>
<evidence type="ECO:0000256" key="11">
    <source>
        <dbReference type="ARBA" id="ARBA00023163"/>
    </source>
</evidence>
<feature type="domain" description="PHD-type" evidence="18">
    <location>
        <begin position="1790"/>
        <end position="1914"/>
    </location>
</feature>
<evidence type="ECO:0000256" key="13">
    <source>
        <dbReference type="PROSITE-ProRule" id="PRU00146"/>
    </source>
</evidence>
<keyword evidence="4" id="KW-0949">S-adenosyl-L-methionine</keyword>
<dbReference type="InterPro" id="IPR001965">
    <property type="entry name" value="Znf_PHD"/>
</dbReference>
<evidence type="ECO:0000313" key="19">
    <source>
        <dbReference type="EMBL" id="KAJ4958628.1"/>
    </source>
</evidence>
<protein>
    <submittedName>
        <fullName evidence="19">Uncharacterized protein</fullName>
    </submittedName>
</protein>
<dbReference type="Pfam" id="PF16135">
    <property type="entry name" value="TDBD"/>
    <property type="match status" value="1"/>
</dbReference>
<gene>
    <name evidence="19" type="ORF">NE237_025739</name>
</gene>
<dbReference type="PANTHER" id="PTHR45838:SF4">
    <property type="entry name" value="HISTONE-LYSINE N-METHYLTRANSFERASE TRITHORAX"/>
    <property type="match status" value="1"/>
</dbReference>
<dbReference type="GO" id="GO:0008270">
    <property type="term" value="F:zinc ion binding"/>
    <property type="evidence" value="ECO:0007669"/>
    <property type="project" value="UniProtKB-KW"/>
</dbReference>
<keyword evidence="7 13" id="KW-0863">Zinc-finger</keyword>
<evidence type="ECO:0000256" key="8">
    <source>
        <dbReference type="ARBA" id="ARBA00022833"/>
    </source>
</evidence>
<evidence type="ECO:0000256" key="7">
    <source>
        <dbReference type="ARBA" id="ARBA00022771"/>
    </source>
</evidence>
<dbReference type="InterPro" id="IPR046341">
    <property type="entry name" value="SET_dom_sf"/>
</dbReference>
<name>A0A9Q0H5F3_9MAGN</name>
<evidence type="ECO:0000259" key="15">
    <source>
        <dbReference type="PROSITE" id="PS50016"/>
    </source>
</evidence>
<keyword evidence="9" id="KW-0156">Chromatin regulator</keyword>
<evidence type="ECO:0000259" key="17">
    <source>
        <dbReference type="PROSITE" id="PS50868"/>
    </source>
</evidence>
<dbReference type="PROSITE" id="PS50280">
    <property type="entry name" value="SET"/>
    <property type="match status" value="1"/>
</dbReference>
<dbReference type="SMART" id="SM00249">
    <property type="entry name" value="PHD"/>
    <property type="match status" value="2"/>
</dbReference>
<dbReference type="SMART" id="SM00508">
    <property type="entry name" value="PostSET"/>
    <property type="match status" value="1"/>
</dbReference>
<dbReference type="Proteomes" id="UP001141806">
    <property type="component" value="Unassembled WGS sequence"/>
</dbReference>
<organism evidence="19 20">
    <name type="scientific">Protea cynaroides</name>
    <dbReference type="NCBI Taxonomy" id="273540"/>
    <lineage>
        <taxon>Eukaryota</taxon>
        <taxon>Viridiplantae</taxon>
        <taxon>Streptophyta</taxon>
        <taxon>Embryophyta</taxon>
        <taxon>Tracheophyta</taxon>
        <taxon>Spermatophyta</taxon>
        <taxon>Magnoliopsida</taxon>
        <taxon>Proteales</taxon>
        <taxon>Proteaceae</taxon>
        <taxon>Protea</taxon>
    </lineage>
</organism>
<evidence type="ECO:0000259" key="18">
    <source>
        <dbReference type="PROSITE" id="PS51805"/>
    </source>
</evidence>
<reference evidence="19" key="1">
    <citation type="journal article" date="2023" name="Plant J.">
        <title>The genome of the king protea, Protea cynaroides.</title>
        <authorList>
            <person name="Chang J."/>
            <person name="Duong T.A."/>
            <person name="Schoeman C."/>
            <person name="Ma X."/>
            <person name="Roodt D."/>
            <person name="Barker N."/>
            <person name="Li Z."/>
            <person name="Van de Peer Y."/>
            <person name="Mizrachi E."/>
        </authorList>
    </citation>
    <scope>NUCLEOTIDE SEQUENCE</scope>
    <source>
        <tissue evidence="19">Young leaves</tissue>
    </source>
</reference>
<dbReference type="InterPro" id="IPR019787">
    <property type="entry name" value="Znf_PHD-finger"/>
</dbReference>
<feature type="compositionally biased region" description="Low complexity" evidence="14">
    <location>
        <begin position="13"/>
        <end position="28"/>
    </location>
</feature>
<dbReference type="CDD" id="cd15571">
    <property type="entry name" value="ePHD"/>
    <property type="match status" value="1"/>
</dbReference>
<evidence type="ECO:0000256" key="12">
    <source>
        <dbReference type="ARBA" id="ARBA00023242"/>
    </source>
</evidence>
<dbReference type="Gene3D" id="3.30.40.10">
    <property type="entry name" value="Zinc/RING finger domain, C3HC4 (zinc finger)"/>
    <property type="match status" value="2"/>
</dbReference>
<dbReference type="OrthoDB" id="308383at2759"/>
<evidence type="ECO:0000256" key="14">
    <source>
        <dbReference type="SAM" id="MobiDB-lite"/>
    </source>
</evidence>
<dbReference type="GO" id="GO:0032259">
    <property type="term" value="P:methylation"/>
    <property type="evidence" value="ECO:0007669"/>
    <property type="project" value="UniProtKB-KW"/>
</dbReference>
<dbReference type="InterPro" id="IPR034732">
    <property type="entry name" value="EPHD"/>
</dbReference>